<feature type="active site" evidence="4">
    <location>
        <position position="37"/>
    </location>
</feature>
<dbReference type="InterPro" id="IPR036046">
    <property type="entry name" value="Acylphosphatase-like_dom_sf"/>
</dbReference>
<gene>
    <name evidence="7" type="ORF">D0433_04180</name>
</gene>
<feature type="domain" description="Acylphosphatase-like" evidence="6">
    <location>
        <begin position="4"/>
        <end position="92"/>
    </location>
</feature>
<dbReference type="SUPFAM" id="SSF54975">
    <property type="entry name" value="Acylphosphatase/BLUF domain-like"/>
    <property type="match status" value="1"/>
</dbReference>
<evidence type="ECO:0000256" key="3">
    <source>
        <dbReference type="ARBA" id="ARBA00047645"/>
    </source>
</evidence>
<dbReference type="InterPro" id="IPR001792">
    <property type="entry name" value="Acylphosphatase-like_dom"/>
</dbReference>
<evidence type="ECO:0000256" key="1">
    <source>
        <dbReference type="ARBA" id="ARBA00005614"/>
    </source>
</evidence>
<dbReference type="InterPro" id="IPR020456">
    <property type="entry name" value="Acylphosphatase"/>
</dbReference>
<evidence type="ECO:0000313" key="7">
    <source>
        <dbReference type="EMBL" id="RFM24812.1"/>
    </source>
</evidence>
<proteinExistence type="inferred from homology"/>
<dbReference type="Gene3D" id="3.30.70.100">
    <property type="match status" value="1"/>
</dbReference>
<sequence length="92" mass="10405">MEKRVYAIASGKVQGVGYRWFIYHHAEQMGISGYVRNLPDGRVEMELQGNAAMVEALLEKARIGPWAAHVSSLKVEPRPVQSLSQARFEIRH</sequence>
<dbReference type="GO" id="GO:0003998">
    <property type="term" value="F:acylphosphatase activity"/>
    <property type="evidence" value="ECO:0007669"/>
    <property type="project" value="UniProtKB-EC"/>
</dbReference>
<dbReference type="PANTHER" id="PTHR47268:SF4">
    <property type="entry name" value="ACYLPHOSPHATASE"/>
    <property type="match status" value="1"/>
</dbReference>
<accession>A0A395M285</accession>
<comment type="similarity">
    <text evidence="1 5">Belongs to the acylphosphatase family.</text>
</comment>
<evidence type="ECO:0000313" key="8">
    <source>
        <dbReference type="Proteomes" id="UP000266389"/>
    </source>
</evidence>
<dbReference type="AlphaFoldDB" id="A0A395M285"/>
<dbReference type="Pfam" id="PF00708">
    <property type="entry name" value="Acylphosphatase"/>
    <property type="match status" value="1"/>
</dbReference>
<dbReference type="PROSITE" id="PS00151">
    <property type="entry name" value="ACYLPHOSPHATASE_2"/>
    <property type="match status" value="1"/>
</dbReference>
<dbReference type="PROSITE" id="PS51160">
    <property type="entry name" value="ACYLPHOSPHATASE_3"/>
    <property type="match status" value="1"/>
</dbReference>
<protein>
    <recommendedName>
        <fullName evidence="2 4">acylphosphatase</fullName>
        <ecNumber evidence="2 4">3.6.1.7</ecNumber>
    </recommendedName>
</protein>
<organism evidence="7 8">
    <name type="scientific">Candidatus Thermochlorobacter aerophilus</name>
    <dbReference type="NCBI Taxonomy" id="1868324"/>
    <lineage>
        <taxon>Bacteria</taxon>
        <taxon>Pseudomonadati</taxon>
        <taxon>Chlorobiota</taxon>
        <taxon>Chlorobiia</taxon>
        <taxon>Chlorobiales</taxon>
        <taxon>Candidatus Thermochlorobacteriaceae</taxon>
        <taxon>Candidatus Thermochlorobacter</taxon>
    </lineage>
</organism>
<evidence type="ECO:0000259" key="6">
    <source>
        <dbReference type="PROSITE" id="PS51160"/>
    </source>
</evidence>
<evidence type="ECO:0000256" key="5">
    <source>
        <dbReference type="RuleBase" id="RU004168"/>
    </source>
</evidence>
<dbReference type="InterPro" id="IPR017968">
    <property type="entry name" value="Acylphosphatase_CS"/>
</dbReference>
<reference evidence="7 8" key="1">
    <citation type="journal article" date="2011" name="ISME J.">
        <title>Community ecology of hot spring cyanobacterial mats: predominant populations and their functional potential.</title>
        <authorList>
            <person name="Klatt C.G."/>
            <person name="Wood J.M."/>
            <person name="Rusch D.B."/>
            <person name="Bateson M.M."/>
            <person name="Hamamura N."/>
            <person name="Heidelberg J.F."/>
            <person name="Grossman A.R."/>
            <person name="Bhaya D."/>
            <person name="Cohan F.M."/>
            <person name="Kuhl M."/>
            <person name="Bryant D.A."/>
            <person name="Ward D.M."/>
        </authorList>
    </citation>
    <scope>NUCLEOTIDE SEQUENCE [LARGE SCALE GENOMIC DNA]</scope>
    <source>
        <strain evidence="7">OS</strain>
    </source>
</reference>
<dbReference type="EMBL" id="PHFL01000026">
    <property type="protein sequence ID" value="RFM24812.1"/>
    <property type="molecule type" value="Genomic_DNA"/>
</dbReference>
<dbReference type="Proteomes" id="UP000266389">
    <property type="component" value="Unassembled WGS sequence"/>
</dbReference>
<comment type="caution">
    <text evidence="7">The sequence shown here is derived from an EMBL/GenBank/DDBJ whole genome shotgun (WGS) entry which is preliminary data.</text>
</comment>
<feature type="active site" evidence="4">
    <location>
        <position position="19"/>
    </location>
</feature>
<keyword evidence="4" id="KW-0378">Hydrolase</keyword>
<evidence type="ECO:0000256" key="2">
    <source>
        <dbReference type="ARBA" id="ARBA00012150"/>
    </source>
</evidence>
<evidence type="ECO:0000256" key="4">
    <source>
        <dbReference type="PROSITE-ProRule" id="PRU00520"/>
    </source>
</evidence>
<comment type="catalytic activity">
    <reaction evidence="3 4">
        <text>an acyl phosphate + H2O = a carboxylate + phosphate + H(+)</text>
        <dbReference type="Rhea" id="RHEA:14965"/>
        <dbReference type="ChEBI" id="CHEBI:15377"/>
        <dbReference type="ChEBI" id="CHEBI:15378"/>
        <dbReference type="ChEBI" id="CHEBI:29067"/>
        <dbReference type="ChEBI" id="CHEBI:43474"/>
        <dbReference type="ChEBI" id="CHEBI:59918"/>
        <dbReference type="EC" id="3.6.1.7"/>
    </reaction>
</comment>
<dbReference type="EC" id="3.6.1.7" evidence="2 4"/>
<name>A0A395M285_9BACT</name>
<dbReference type="PANTHER" id="PTHR47268">
    <property type="entry name" value="ACYLPHOSPHATASE"/>
    <property type="match status" value="1"/>
</dbReference>